<organism evidence="2 3">
    <name type="scientific">Candidatus Woesebacteria bacterium CG22_combo_CG10-13_8_21_14_all_45_10</name>
    <dbReference type="NCBI Taxonomy" id="1975060"/>
    <lineage>
        <taxon>Bacteria</taxon>
        <taxon>Candidatus Woeseibacteriota</taxon>
    </lineage>
</organism>
<feature type="region of interest" description="Disordered" evidence="1">
    <location>
        <begin position="130"/>
        <end position="149"/>
    </location>
</feature>
<proteinExistence type="predicted"/>
<dbReference type="Proteomes" id="UP000230759">
    <property type="component" value="Unassembled WGS sequence"/>
</dbReference>
<accession>A0A2H0BI84</accession>
<comment type="caution">
    <text evidence="2">The sequence shown here is derived from an EMBL/GenBank/DDBJ whole genome shotgun (WGS) entry which is preliminary data.</text>
</comment>
<dbReference type="AlphaFoldDB" id="A0A2H0BI84"/>
<evidence type="ECO:0000256" key="1">
    <source>
        <dbReference type="SAM" id="MobiDB-lite"/>
    </source>
</evidence>
<name>A0A2H0BI84_9BACT</name>
<dbReference type="EMBL" id="PCSV01000003">
    <property type="protein sequence ID" value="PIP57334.1"/>
    <property type="molecule type" value="Genomic_DNA"/>
</dbReference>
<reference evidence="2 3" key="1">
    <citation type="submission" date="2017-09" db="EMBL/GenBank/DDBJ databases">
        <title>Depth-based differentiation of microbial function through sediment-hosted aquifers and enrichment of novel symbionts in the deep terrestrial subsurface.</title>
        <authorList>
            <person name="Probst A.J."/>
            <person name="Ladd B."/>
            <person name="Jarett J.K."/>
            <person name="Geller-Mcgrath D.E."/>
            <person name="Sieber C.M."/>
            <person name="Emerson J.B."/>
            <person name="Anantharaman K."/>
            <person name="Thomas B.C."/>
            <person name="Malmstrom R."/>
            <person name="Stieglmeier M."/>
            <person name="Klingl A."/>
            <person name="Woyke T."/>
            <person name="Ryan C.M."/>
            <person name="Banfield J.F."/>
        </authorList>
    </citation>
    <scope>NUCLEOTIDE SEQUENCE [LARGE SCALE GENOMIC DNA]</scope>
    <source>
        <strain evidence="2">CG22_combo_CG10-13_8_21_14_all_45_10</strain>
    </source>
</reference>
<gene>
    <name evidence="2" type="ORF">COX04_00085</name>
</gene>
<evidence type="ECO:0000313" key="3">
    <source>
        <dbReference type="Proteomes" id="UP000230759"/>
    </source>
</evidence>
<sequence>MGKEQNDKLMKPSETVPEWLKRLDGEKRVKELKRQKIAPEIYNLPAELSRRERGGVDVNEVLAGALKDGGVADKVYGQLFDGQKPEIAGQRLARVISSGRDKNRLSVIVEALLLGMGDASKPVVREVCPRGKRERRLDPQATPSVDKFASGDRSMVADGVMARLEPELKVKLVDHPIGDLIYVLQAPVRDRIRRMVREQGSNF</sequence>
<protein>
    <submittedName>
        <fullName evidence="2">Uncharacterized protein</fullName>
    </submittedName>
</protein>
<evidence type="ECO:0000313" key="2">
    <source>
        <dbReference type="EMBL" id="PIP57334.1"/>
    </source>
</evidence>